<dbReference type="GO" id="GO:0022857">
    <property type="term" value="F:transmembrane transporter activity"/>
    <property type="evidence" value="ECO:0007669"/>
    <property type="project" value="InterPro"/>
</dbReference>
<dbReference type="Proteomes" id="UP000283509">
    <property type="component" value="Unassembled WGS sequence"/>
</dbReference>
<accession>A0A423TDQ9</accession>
<gene>
    <name evidence="7" type="ORF">C7M84_006910</name>
</gene>
<keyword evidence="2 6" id="KW-0812">Transmembrane</keyword>
<evidence type="ECO:0000256" key="5">
    <source>
        <dbReference type="SAM" id="MobiDB-lite"/>
    </source>
</evidence>
<name>A0A423TDQ9_PENVA</name>
<dbReference type="PANTHER" id="PTHR24064">
    <property type="entry name" value="SOLUTE CARRIER FAMILY 22 MEMBER"/>
    <property type="match status" value="1"/>
</dbReference>
<dbReference type="Gene3D" id="1.20.1250.20">
    <property type="entry name" value="MFS general substrate transporter like domains"/>
    <property type="match status" value="1"/>
</dbReference>
<evidence type="ECO:0000256" key="1">
    <source>
        <dbReference type="ARBA" id="ARBA00004141"/>
    </source>
</evidence>
<feature type="transmembrane region" description="Helical" evidence="6">
    <location>
        <begin position="360"/>
        <end position="382"/>
    </location>
</feature>
<proteinExistence type="predicted"/>
<feature type="transmembrane region" description="Helical" evidence="6">
    <location>
        <begin position="169"/>
        <end position="190"/>
    </location>
</feature>
<dbReference type="AlphaFoldDB" id="A0A423TDQ9"/>
<reference evidence="7 8" key="2">
    <citation type="submission" date="2019-01" db="EMBL/GenBank/DDBJ databases">
        <title>The decoding of complex shrimp genome reveals the adaptation for benthos swimmer, frequently molting mechanism and breeding impact on genome.</title>
        <authorList>
            <person name="Sun Y."/>
            <person name="Gao Y."/>
            <person name="Yu Y."/>
        </authorList>
    </citation>
    <scope>NUCLEOTIDE SEQUENCE [LARGE SCALE GENOMIC DNA]</scope>
    <source>
        <tissue evidence="7">Muscle</tissue>
    </source>
</reference>
<protein>
    <submittedName>
        <fullName evidence="7">Organic cation transporter protein</fullName>
    </submittedName>
</protein>
<feature type="transmembrane region" description="Helical" evidence="6">
    <location>
        <begin position="230"/>
        <end position="248"/>
    </location>
</feature>
<organism evidence="7 8">
    <name type="scientific">Penaeus vannamei</name>
    <name type="common">Whiteleg shrimp</name>
    <name type="synonym">Litopenaeus vannamei</name>
    <dbReference type="NCBI Taxonomy" id="6689"/>
    <lineage>
        <taxon>Eukaryota</taxon>
        <taxon>Metazoa</taxon>
        <taxon>Ecdysozoa</taxon>
        <taxon>Arthropoda</taxon>
        <taxon>Crustacea</taxon>
        <taxon>Multicrustacea</taxon>
        <taxon>Malacostraca</taxon>
        <taxon>Eumalacostraca</taxon>
        <taxon>Eucarida</taxon>
        <taxon>Decapoda</taxon>
        <taxon>Dendrobranchiata</taxon>
        <taxon>Penaeoidea</taxon>
        <taxon>Penaeidae</taxon>
        <taxon>Penaeus</taxon>
    </lineage>
</organism>
<dbReference type="GO" id="GO:0016020">
    <property type="term" value="C:membrane"/>
    <property type="evidence" value="ECO:0007669"/>
    <property type="project" value="UniProtKB-SubCell"/>
</dbReference>
<reference evidence="7 8" key="1">
    <citation type="submission" date="2018-04" db="EMBL/GenBank/DDBJ databases">
        <authorList>
            <person name="Zhang X."/>
            <person name="Yuan J."/>
            <person name="Li F."/>
            <person name="Xiang J."/>
        </authorList>
    </citation>
    <scope>NUCLEOTIDE SEQUENCE [LARGE SCALE GENOMIC DNA]</scope>
    <source>
        <tissue evidence="7">Muscle</tissue>
    </source>
</reference>
<comment type="subcellular location">
    <subcellularLocation>
        <location evidence="1">Membrane</location>
        <topology evidence="1">Multi-pass membrane protein</topology>
    </subcellularLocation>
</comment>
<evidence type="ECO:0000256" key="3">
    <source>
        <dbReference type="ARBA" id="ARBA00022989"/>
    </source>
</evidence>
<dbReference type="InterPro" id="IPR005828">
    <property type="entry name" value="MFS_sugar_transport-like"/>
</dbReference>
<feature type="compositionally biased region" description="Basic and acidic residues" evidence="5">
    <location>
        <begin position="408"/>
        <end position="428"/>
    </location>
</feature>
<evidence type="ECO:0000256" key="6">
    <source>
        <dbReference type="SAM" id="Phobius"/>
    </source>
</evidence>
<dbReference type="SUPFAM" id="SSF103473">
    <property type="entry name" value="MFS general substrate transporter"/>
    <property type="match status" value="1"/>
</dbReference>
<comment type="caution">
    <text evidence="7">The sequence shown here is derived from an EMBL/GenBank/DDBJ whole genome shotgun (WGS) entry which is preliminary data.</text>
</comment>
<keyword evidence="3 6" id="KW-1133">Transmembrane helix</keyword>
<dbReference type="OrthoDB" id="5296287at2759"/>
<dbReference type="InterPro" id="IPR036259">
    <property type="entry name" value="MFS_trans_sf"/>
</dbReference>
<keyword evidence="8" id="KW-1185">Reference proteome</keyword>
<evidence type="ECO:0000256" key="2">
    <source>
        <dbReference type="ARBA" id="ARBA00022692"/>
    </source>
</evidence>
<feature type="transmembrane region" description="Helical" evidence="6">
    <location>
        <begin position="330"/>
        <end position="348"/>
    </location>
</feature>
<keyword evidence="4 6" id="KW-0472">Membrane</keyword>
<evidence type="ECO:0000313" key="7">
    <source>
        <dbReference type="EMBL" id="ROT74575.1"/>
    </source>
</evidence>
<feature type="transmembrane region" description="Helical" evidence="6">
    <location>
        <begin position="143"/>
        <end position="163"/>
    </location>
</feature>
<dbReference type="Pfam" id="PF00083">
    <property type="entry name" value="Sugar_tr"/>
    <property type="match status" value="1"/>
</dbReference>
<feature type="transmembrane region" description="Helical" evidence="6">
    <location>
        <begin position="115"/>
        <end position="136"/>
    </location>
</feature>
<feature type="transmembrane region" description="Helical" evidence="6">
    <location>
        <begin position="202"/>
        <end position="224"/>
    </location>
</feature>
<evidence type="ECO:0000313" key="8">
    <source>
        <dbReference type="Proteomes" id="UP000283509"/>
    </source>
</evidence>
<dbReference type="EMBL" id="QCYY01001877">
    <property type="protein sequence ID" value="ROT74575.1"/>
    <property type="molecule type" value="Genomic_DNA"/>
</dbReference>
<evidence type="ECO:0000256" key="4">
    <source>
        <dbReference type="ARBA" id="ARBA00023136"/>
    </source>
</evidence>
<sequence>MSDQLENIMVQLGTGRWNILHFITVGFGAAIPTPHGLASAFFSPKIDFACTPSAAAALPPGPNDTSPTCSYFTEDPVTGGFEEEQCTEWDFDNSTFRSTVTSEYNLVCGREYLRAIYQSMYMFGVFMGSPINGFLADRYGRKPLVVGGSLMFTAIAICSVWLTNFSSLLAARFLVGLGHSTLLKTAYILALEVSAPRVRSAVGVAILMPWSINTVIFSGVAYLIRDWRMLQLVMSLLGLLHIPGLWLIDESPRWLAVRGQHQRALSILKKAARWNKVTLPPDDELIAILKSGKDEVAASRASLHKAMSTRIKEALMNLAILFRTPRLRKITLICYLDYLVVAMVYFGLSLSGASLSGNVFVYMALMGLVEMPPCVIVTYQVARLGRRVTTAKLHHQRGGGPRPALHSRRPEVADGDPRDAGEDEHLRSLQRDQPLRLRALPDGVYPWSPPVVFGVAALLAGLGAITLPETLGLALSDTVAHLESKEIATKTSQSFLQRISFACHQGPEPPKDKKASLSDLEGQNLSILRREKDVQQ</sequence>
<feature type="region of interest" description="Disordered" evidence="5">
    <location>
        <begin position="392"/>
        <end position="428"/>
    </location>
</feature>